<dbReference type="SUPFAM" id="SSF46785">
    <property type="entry name" value="Winged helix' DNA-binding domain"/>
    <property type="match status" value="1"/>
</dbReference>
<reference evidence="5 6" key="1">
    <citation type="submission" date="2022-04" db="EMBL/GenBank/DDBJ databases">
        <title>Genome diversity in the genus Frankia.</title>
        <authorList>
            <person name="Carlos-Shanley C."/>
            <person name="Hahn D."/>
        </authorList>
    </citation>
    <scope>NUCLEOTIDE SEQUENCE [LARGE SCALE GENOMIC DNA]</scope>
    <source>
        <strain evidence="5 6">Ag45/Mut15</strain>
    </source>
</reference>
<name>A0ABT0JRR5_9ACTN</name>
<dbReference type="RefSeq" id="WP_248822867.1">
    <property type="nucleotide sequence ID" value="NZ_JALKFT010000001.1"/>
</dbReference>
<keyword evidence="6" id="KW-1185">Reference proteome</keyword>
<keyword evidence="2" id="KW-0238">DNA-binding</keyword>
<accession>A0ABT0JRR5</accession>
<dbReference type="PANTHER" id="PTHR33204:SF36">
    <property type="entry name" value="TRANSCRIPTIONAL REGULATORY PROTEIN"/>
    <property type="match status" value="1"/>
</dbReference>
<evidence type="ECO:0000313" key="5">
    <source>
        <dbReference type="EMBL" id="MCK9874184.1"/>
    </source>
</evidence>
<dbReference type="InterPro" id="IPR036390">
    <property type="entry name" value="WH_DNA-bd_sf"/>
</dbReference>
<gene>
    <name evidence="5" type="ORF">MXD59_00010</name>
</gene>
<protein>
    <submittedName>
        <fullName evidence="5">Helix-turn-helix transcriptional regulator</fullName>
    </submittedName>
</protein>
<evidence type="ECO:0000256" key="2">
    <source>
        <dbReference type="ARBA" id="ARBA00023125"/>
    </source>
</evidence>
<comment type="caution">
    <text evidence="5">The sequence shown here is derived from an EMBL/GenBank/DDBJ whole genome shotgun (WGS) entry which is preliminary data.</text>
</comment>
<organism evidence="5 6">
    <name type="scientific">Frankia umida</name>
    <dbReference type="NCBI Taxonomy" id="573489"/>
    <lineage>
        <taxon>Bacteria</taxon>
        <taxon>Bacillati</taxon>
        <taxon>Actinomycetota</taxon>
        <taxon>Actinomycetes</taxon>
        <taxon>Frankiales</taxon>
        <taxon>Frankiaceae</taxon>
        <taxon>Frankia</taxon>
    </lineage>
</organism>
<dbReference type="Pfam" id="PF01638">
    <property type="entry name" value="HxlR"/>
    <property type="match status" value="1"/>
</dbReference>
<evidence type="ECO:0000256" key="3">
    <source>
        <dbReference type="ARBA" id="ARBA00023163"/>
    </source>
</evidence>
<keyword evidence="1" id="KW-0805">Transcription regulation</keyword>
<dbReference type="PROSITE" id="PS51118">
    <property type="entry name" value="HTH_HXLR"/>
    <property type="match status" value="1"/>
</dbReference>
<dbReference type="Gene3D" id="1.10.10.10">
    <property type="entry name" value="Winged helix-like DNA-binding domain superfamily/Winged helix DNA-binding domain"/>
    <property type="match status" value="1"/>
</dbReference>
<evidence type="ECO:0000256" key="1">
    <source>
        <dbReference type="ARBA" id="ARBA00023015"/>
    </source>
</evidence>
<dbReference type="InterPro" id="IPR002577">
    <property type="entry name" value="HTH_HxlR"/>
</dbReference>
<dbReference type="EMBL" id="JALKFT010000001">
    <property type="protein sequence ID" value="MCK9874184.1"/>
    <property type="molecule type" value="Genomic_DNA"/>
</dbReference>
<proteinExistence type="predicted"/>
<evidence type="ECO:0000313" key="6">
    <source>
        <dbReference type="Proteomes" id="UP001201873"/>
    </source>
</evidence>
<evidence type="ECO:0000259" key="4">
    <source>
        <dbReference type="PROSITE" id="PS51118"/>
    </source>
</evidence>
<dbReference type="PANTHER" id="PTHR33204">
    <property type="entry name" value="TRANSCRIPTIONAL REGULATOR, MARR FAMILY"/>
    <property type="match status" value="1"/>
</dbReference>
<dbReference type="InterPro" id="IPR036388">
    <property type="entry name" value="WH-like_DNA-bd_sf"/>
</dbReference>
<sequence length="161" mass="17669">MQRTQFSDRACSIARTLDLIGEPWSPLILRDVMVGIRRFDQIQAELGISRKVLAERLKWLVECGVLARSEYSARPRRYEYVLTAEGVDLCDVLIAMARFGDRWLAGSAGPPVLYQHRPCGHIAPAAPRCERCGEPIRADTIDVLPGPGASPAVDAGVSPSI</sequence>
<keyword evidence="3" id="KW-0804">Transcription</keyword>
<feature type="domain" description="HTH hxlR-type" evidence="4">
    <location>
        <begin position="11"/>
        <end position="108"/>
    </location>
</feature>
<dbReference type="Proteomes" id="UP001201873">
    <property type="component" value="Unassembled WGS sequence"/>
</dbReference>